<evidence type="ECO:0000256" key="1">
    <source>
        <dbReference type="ARBA" id="ARBA00004442"/>
    </source>
</evidence>
<dbReference type="Gene3D" id="3.30.1330.60">
    <property type="entry name" value="OmpA-like domain"/>
    <property type="match status" value="1"/>
</dbReference>
<keyword evidence="2 4" id="KW-0472">Membrane</keyword>
<dbReference type="RefSeq" id="WP_006969519.1">
    <property type="nucleotide sequence ID" value="NZ_ABCS01000004.1"/>
</dbReference>
<dbReference type="STRING" id="391625.PPSIR1_40200"/>
<dbReference type="Pfam" id="PF00691">
    <property type="entry name" value="OmpA"/>
    <property type="match status" value="1"/>
</dbReference>
<dbReference type="PROSITE" id="PS51123">
    <property type="entry name" value="OMPA_2"/>
    <property type="match status" value="1"/>
</dbReference>
<name>A6FYH0_9BACT</name>
<dbReference type="SUPFAM" id="SSF103088">
    <property type="entry name" value="OmpA-like"/>
    <property type="match status" value="1"/>
</dbReference>
<proteinExistence type="predicted"/>
<organism evidence="7 8">
    <name type="scientific">Plesiocystis pacifica SIR-1</name>
    <dbReference type="NCBI Taxonomy" id="391625"/>
    <lineage>
        <taxon>Bacteria</taxon>
        <taxon>Pseudomonadati</taxon>
        <taxon>Myxococcota</taxon>
        <taxon>Polyangia</taxon>
        <taxon>Nannocystales</taxon>
        <taxon>Nannocystaceae</taxon>
        <taxon>Plesiocystis</taxon>
    </lineage>
</organism>
<gene>
    <name evidence="7" type="ORF">PPSIR1_40200</name>
</gene>
<dbReference type="GO" id="GO:0009279">
    <property type="term" value="C:cell outer membrane"/>
    <property type="evidence" value="ECO:0007669"/>
    <property type="project" value="UniProtKB-SubCell"/>
</dbReference>
<keyword evidence="8" id="KW-1185">Reference proteome</keyword>
<evidence type="ECO:0000256" key="3">
    <source>
        <dbReference type="ARBA" id="ARBA00023237"/>
    </source>
</evidence>
<feature type="domain" description="OmpA-like" evidence="6">
    <location>
        <begin position="45"/>
        <end position="164"/>
    </location>
</feature>
<protein>
    <submittedName>
        <fullName evidence="7">OmpA domain protein</fullName>
    </submittedName>
</protein>
<evidence type="ECO:0000259" key="6">
    <source>
        <dbReference type="PROSITE" id="PS51123"/>
    </source>
</evidence>
<evidence type="ECO:0000313" key="8">
    <source>
        <dbReference type="Proteomes" id="UP000005801"/>
    </source>
</evidence>
<dbReference type="PANTHER" id="PTHR30329:SF21">
    <property type="entry name" value="LIPOPROTEIN YIAD-RELATED"/>
    <property type="match status" value="1"/>
</dbReference>
<evidence type="ECO:0000313" key="7">
    <source>
        <dbReference type="EMBL" id="EDM81242.1"/>
    </source>
</evidence>
<evidence type="ECO:0000256" key="5">
    <source>
        <dbReference type="SAM" id="MobiDB-lite"/>
    </source>
</evidence>
<dbReference type="CDD" id="cd07185">
    <property type="entry name" value="OmpA_C-like"/>
    <property type="match status" value="1"/>
</dbReference>
<dbReference type="InterPro" id="IPR036737">
    <property type="entry name" value="OmpA-like_sf"/>
</dbReference>
<dbReference type="Proteomes" id="UP000005801">
    <property type="component" value="Unassembled WGS sequence"/>
</dbReference>
<evidence type="ECO:0000256" key="2">
    <source>
        <dbReference type="ARBA" id="ARBA00023136"/>
    </source>
</evidence>
<sequence>MLVAALVSLSACGPRVFEGESAKVIEATELPPPPEPPKVDARVEVTDDKIVIHEKIAFEYDAAKIQRVSHDLLAEVAQVILDNPRIELIRVEGHASAEGEADHNLELSQRRAEAVRAHLVKKGGVPEARLEAEGFGEDRPIADNETEEGRGQNRRVEFVIVRQAYTETRTITDPSTGLSRVETEDKVD</sequence>
<dbReference type="EMBL" id="ABCS01000004">
    <property type="protein sequence ID" value="EDM81242.1"/>
    <property type="molecule type" value="Genomic_DNA"/>
</dbReference>
<evidence type="ECO:0000256" key="4">
    <source>
        <dbReference type="PROSITE-ProRule" id="PRU00473"/>
    </source>
</evidence>
<comment type="caution">
    <text evidence="7">The sequence shown here is derived from an EMBL/GenBank/DDBJ whole genome shotgun (WGS) entry which is preliminary data.</text>
</comment>
<comment type="subcellular location">
    <subcellularLocation>
        <location evidence="1">Cell outer membrane</location>
    </subcellularLocation>
</comment>
<reference evidence="7 8" key="1">
    <citation type="submission" date="2007-06" db="EMBL/GenBank/DDBJ databases">
        <authorList>
            <person name="Shimkets L."/>
            <person name="Ferriera S."/>
            <person name="Johnson J."/>
            <person name="Kravitz S."/>
            <person name="Beeson K."/>
            <person name="Sutton G."/>
            <person name="Rogers Y.-H."/>
            <person name="Friedman R."/>
            <person name="Frazier M."/>
            <person name="Venter J.C."/>
        </authorList>
    </citation>
    <scope>NUCLEOTIDE SEQUENCE [LARGE SCALE GENOMIC DNA]</scope>
    <source>
        <strain evidence="7 8">SIR-1</strain>
    </source>
</reference>
<dbReference type="eggNOG" id="COG2885">
    <property type="taxonomic scope" value="Bacteria"/>
</dbReference>
<dbReference type="PRINTS" id="PR01021">
    <property type="entry name" value="OMPADOMAIN"/>
</dbReference>
<feature type="compositionally biased region" description="Polar residues" evidence="5">
    <location>
        <begin position="169"/>
        <end position="178"/>
    </location>
</feature>
<dbReference type="PANTHER" id="PTHR30329">
    <property type="entry name" value="STATOR ELEMENT OF FLAGELLAR MOTOR COMPLEX"/>
    <property type="match status" value="1"/>
</dbReference>
<dbReference type="InterPro" id="IPR006665">
    <property type="entry name" value="OmpA-like"/>
</dbReference>
<keyword evidence="3" id="KW-0998">Cell outer membrane</keyword>
<dbReference type="InterPro" id="IPR050330">
    <property type="entry name" value="Bact_OuterMem_StrucFunc"/>
</dbReference>
<dbReference type="InterPro" id="IPR006664">
    <property type="entry name" value="OMP_bac"/>
</dbReference>
<dbReference type="AlphaFoldDB" id="A6FYH0"/>
<accession>A6FYH0</accession>
<feature type="region of interest" description="Disordered" evidence="5">
    <location>
        <begin position="169"/>
        <end position="188"/>
    </location>
</feature>
<dbReference type="OrthoDB" id="5512550at2"/>